<evidence type="ECO:0000313" key="1">
    <source>
        <dbReference type="EMBL" id="PSN64521.1"/>
    </source>
</evidence>
<protein>
    <submittedName>
        <fullName evidence="1">Uncharacterized protein</fullName>
    </submittedName>
</protein>
<name>A0A2T2NGF8_CORCC</name>
<dbReference type="EMBL" id="KZ678138">
    <property type="protein sequence ID" value="PSN64521.1"/>
    <property type="molecule type" value="Genomic_DNA"/>
</dbReference>
<evidence type="ECO:0000313" key="2">
    <source>
        <dbReference type="Proteomes" id="UP000240883"/>
    </source>
</evidence>
<dbReference type="AlphaFoldDB" id="A0A2T2NGF8"/>
<organism evidence="1 2">
    <name type="scientific">Corynespora cassiicola Philippines</name>
    <dbReference type="NCBI Taxonomy" id="1448308"/>
    <lineage>
        <taxon>Eukaryota</taxon>
        <taxon>Fungi</taxon>
        <taxon>Dikarya</taxon>
        <taxon>Ascomycota</taxon>
        <taxon>Pezizomycotina</taxon>
        <taxon>Dothideomycetes</taxon>
        <taxon>Pleosporomycetidae</taxon>
        <taxon>Pleosporales</taxon>
        <taxon>Corynesporascaceae</taxon>
        <taxon>Corynespora</taxon>
    </lineage>
</organism>
<reference evidence="1 2" key="1">
    <citation type="journal article" date="2018" name="Front. Microbiol.">
        <title>Genome-Wide Analysis of Corynespora cassiicola Leaf Fall Disease Putative Effectors.</title>
        <authorList>
            <person name="Lopez D."/>
            <person name="Ribeiro S."/>
            <person name="Label P."/>
            <person name="Fumanal B."/>
            <person name="Venisse J.S."/>
            <person name="Kohler A."/>
            <person name="de Oliveira R.R."/>
            <person name="Labutti K."/>
            <person name="Lipzen A."/>
            <person name="Lail K."/>
            <person name="Bauer D."/>
            <person name="Ohm R.A."/>
            <person name="Barry K.W."/>
            <person name="Spatafora J."/>
            <person name="Grigoriev I.V."/>
            <person name="Martin F.M."/>
            <person name="Pujade-Renaud V."/>
        </authorList>
    </citation>
    <scope>NUCLEOTIDE SEQUENCE [LARGE SCALE GENOMIC DNA]</scope>
    <source>
        <strain evidence="1 2">Philippines</strain>
    </source>
</reference>
<sequence>MGTPSSKFRGSIELLIYLMLATLTPLRIVLMRLFQPQHEEFCSDYRNQIITRLKLIGIHRKLPGFFFSTANDGWEVLLGGIRCNDDSGATAIASPDH</sequence>
<accession>A0A2T2NGF8</accession>
<keyword evidence="2" id="KW-1185">Reference proteome</keyword>
<proteinExistence type="predicted"/>
<gene>
    <name evidence="1" type="ORF">BS50DRAFT_76413</name>
</gene>
<dbReference type="Proteomes" id="UP000240883">
    <property type="component" value="Unassembled WGS sequence"/>
</dbReference>